<keyword evidence="3" id="KW-1185">Reference proteome</keyword>
<name>A0AAV3YRT6_9GAST</name>
<proteinExistence type="predicted"/>
<evidence type="ECO:0000313" key="2">
    <source>
        <dbReference type="EMBL" id="GFN85277.1"/>
    </source>
</evidence>
<dbReference type="EMBL" id="BLXT01001404">
    <property type="protein sequence ID" value="GFN85277.1"/>
    <property type="molecule type" value="Genomic_DNA"/>
</dbReference>
<reference evidence="2 3" key="1">
    <citation type="journal article" date="2021" name="Elife">
        <title>Chloroplast acquisition without the gene transfer in kleptoplastic sea slugs, Plakobranchus ocellatus.</title>
        <authorList>
            <person name="Maeda T."/>
            <person name="Takahashi S."/>
            <person name="Yoshida T."/>
            <person name="Shimamura S."/>
            <person name="Takaki Y."/>
            <person name="Nagai Y."/>
            <person name="Toyoda A."/>
            <person name="Suzuki Y."/>
            <person name="Arimoto A."/>
            <person name="Ishii H."/>
            <person name="Satoh N."/>
            <person name="Nishiyama T."/>
            <person name="Hasebe M."/>
            <person name="Maruyama T."/>
            <person name="Minagawa J."/>
            <person name="Obokata J."/>
            <person name="Shigenobu S."/>
        </authorList>
    </citation>
    <scope>NUCLEOTIDE SEQUENCE [LARGE SCALE GENOMIC DNA]</scope>
</reference>
<gene>
    <name evidence="2" type="ORF">PoB_001178300</name>
</gene>
<sequence>MLENVYMTHRGLIMILIDDVRIYLTGKQQKLRAAAFFPLDQTVSNRFNPPSTISPTRDIKSQCSSPPSRMSPYKNIEIRCFSLPSPIFSTGIWKGSAPVRHRQYPPPGIPKISTPVRHDQYVPPGIPKASLQSAIANIPHKKYRQPVPQTALSNNITWLRK</sequence>
<dbReference type="Proteomes" id="UP000735302">
    <property type="component" value="Unassembled WGS sequence"/>
</dbReference>
<comment type="caution">
    <text evidence="2">The sequence shown here is derived from an EMBL/GenBank/DDBJ whole genome shotgun (WGS) entry which is preliminary data.</text>
</comment>
<evidence type="ECO:0000256" key="1">
    <source>
        <dbReference type="SAM" id="MobiDB-lite"/>
    </source>
</evidence>
<accession>A0AAV3YRT6</accession>
<evidence type="ECO:0000313" key="3">
    <source>
        <dbReference type="Proteomes" id="UP000735302"/>
    </source>
</evidence>
<feature type="region of interest" description="Disordered" evidence="1">
    <location>
        <begin position="48"/>
        <end position="68"/>
    </location>
</feature>
<dbReference type="AlphaFoldDB" id="A0AAV3YRT6"/>
<protein>
    <submittedName>
        <fullName evidence="2">Uncharacterized protein</fullName>
    </submittedName>
</protein>
<organism evidence="2 3">
    <name type="scientific">Plakobranchus ocellatus</name>
    <dbReference type="NCBI Taxonomy" id="259542"/>
    <lineage>
        <taxon>Eukaryota</taxon>
        <taxon>Metazoa</taxon>
        <taxon>Spiralia</taxon>
        <taxon>Lophotrochozoa</taxon>
        <taxon>Mollusca</taxon>
        <taxon>Gastropoda</taxon>
        <taxon>Heterobranchia</taxon>
        <taxon>Euthyneura</taxon>
        <taxon>Panpulmonata</taxon>
        <taxon>Sacoglossa</taxon>
        <taxon>Placobranchoidea</taxon>
        <taxon>Plakobranchidae</taxon>
        <taxon>Plakobranchus</taxon>
    </lineage>
</organism>